<dbReference type="InterPro" id="IPR024072">
    <property type="entry name" value="DHFR-like_dom_sf"/>
</dbReference>
<dbReference type="Proteomes" id="UP000181951">
    <property type="component" value="Unassembled WGS sequence"/>
</dbReference>
<keyword evidence="3" id="KW-1185">Reference proteome</keyword>
<protein>
    <submittedName>
        <fullName evidence="2">Dihydrofolate reductase</fullName>
    </submittedName>
</protein>
<dbReference type="Gene3D" id="3.40.430.10">
    <property type="entry name" value="Dihydrofolate Reductase, subunit A"/>
    <property type="match status" value="1"/>
</dbReference>
<dbReference type="AlphaFoldDB" id="A0A1H8TNU2"/>
<reference evidence="2 3" key="1">
    <citation type="submission" date="2016-10" db="EMBL/GenBank/DDBJ databases">
        <authorList>
            <person name="de Groot N.N."/>
        </authorList>
    </citation>
    <scope>NUCLEOTIDE SEQUENCE [LARGE SCALE GENOMIC DNA]</scope>
    <source>
        <strain evidence="2 3">CGMCC 4.2026</strain>
    </source>
</reference>
<dbReference type="InterPro" id="IPR002734">
    <property type="entry name" value="RibDG_C"/>
</dbReference>
<dbReference type="InterPro" id="IPR050765">
    <property type="entry name" value="Riboflavin_Biosynth_HTPR"/>
</dbReference>
<sequence length="193" mass="20770">MAHLTQPPAGPRTTYYTATSIDGFIADPDNSLDWLLGIEGGDDTFAPFFKHVGAFAMGSTTYEWVLNHENVGEQPSKWRKWYGHTPCWVFTHRDLPGVPGADITFVHGDVRPVHEAMTRAAGKRNIWLVGGGALVGAFADEGLLDEIVLTVAPVTLGAGAPLLPRRLASGVLELTGVEANGPFVSLSYAVRRS</sequence>
<dbReference type="STRING" id="310780.SAMN05216267_105618"/>
<dbReference type="SUPFAM" id="SSF53597">
    <property type="entry name" value="Dihydrofolate reductase-like"/>
    <property type="match status" value="1"/>
</dbReference>
<dbReference type="GO" id="GO:0008703">
    <property type="term" value="F:5-amino-6-(5-phosphoribosylamino)uracil reductase activity"/>
    <property type="evidence" value="ECO:0007669"/>
    <property type="project" value="InterPro"/>
</dbReference>
<dbReference type="OrthoDB" id="195113at2"/>
<dbReference type="Pfam" id="PF01872">
    <property type="entry name" value="RibD_C"/>
    <property type="match status" value="1"/>
</dbReference>
<organism evidence="2 3">
    <name type="scientific">Actinacidiphila rubida</name>
    <dbReference type="NCBI Taxonomy" id="310780"/>
    <lineage>
        <taxon>Bacteria</taxon>
        <taxon>Bacillati</taxon>
        <taxon>Actinomycetota</taxon>
        <taxon>Actinomycetes</taxon>
        <taxon>Kitasatosporales</taxon>
        <taxon>Streptomycetaceae</taxon>
        <taxon>Actinacidiphila</taxon>
    </lineage>
</organism>
<dbReference type="EMBL" id="FODD01000056">
    <property type="protein sequence ID" value="SEO92525.1"/>
    <property type="molecule type" value="Genomic_DNA"/>
</dbReference>
<dbReference type="RefSeq" id="WP_069466296.1">
    <property type="nucleotide sequence ID" value="NZ_FODD01000056.1"/>
</dbReference>
<dbReference type="PANTHER" id="PTHR38011:SF11">
    <property type="entry name" value="2,5-DIAMINO-6-RIBOSYLAMINO-4(3H)-PYRIMIDINONE 5'-PHOSPHATE REDUCTASE"/>
    <property type="match status" value="1"/>
</dbReference>
<accession>A0A1H8TNU2</accession>
<proteinExistence type="predicted"/>
<name>A0A1H8TNU2_9ACTN</name>
<evidence type="ECO:0000313" key="3">
    <source>
        <dbReference type="Proteomes" id="UP000181951"/>
    </source>
</evidence>
<evidence type="ECO:0000313" key="2">
    <source>
        <dbReference type="EMBL" id="SEO92525.1"/>
    </source>
</evidence>
<dbReference type="GO" id="GO:0009231">
    <property type="term" value="P:riboflavin biosynthetic process"/>
    <property type="evidence" value="ECO:0007669"/>
    <property type="project" value="InterPro"/>
</dbReference>
<evidence type="ECO:0000259" key="1">
    <source>
        <dbReference type="Pfam" id="PF01872"/>
    </source>
</evidence>
<dbReference type="PANTHER" id="PTHR38011">
    <property type="entry name" value="DIHYDROFOLATE REDUCTASE FAMILY PROTEIN (AFU_ORTHOLOGUE AFUA_8G06820)"/>
    <property type="match status" value="1"/>
</dbReference>
<gene>
    <name evidence="2" type="ORF">SAMN05216267_105618</name>
</gene>
<feature type="domain" description="Bacterial bifunctional deaminase-reductase C-terminal" evidence="1">
    <location>
        <begin position="15"/>
        <end position="181"/>
    </location>
</feature>